<organism evidence="1 2">
    <name type="scientific">Candidatus Sulfotelmatobacter kueseliae</name>
    <dbReference type="NCBI Taxonomy" id="2042962"/>
    <lineage>
        <taxon>Bacteria</taxon>
        <taxon>Pseudomonadati</taxon>
        <taxon>Acidobacteriota</taxon>
        <taxon>Terriglobia</taxon>
        <taxon>Terriglobales</taxon>
        <taxon>Candidatus Korobacteraceae</taxon>
        <taxon>Candidatus Sulfotelmatobacter</taxon>
    </lineage>
</organism>
<dbReference type="EMBL" id="OMOD01000168">
    <property type="protein sequence ID" value="SPF47098.1"/>
    <property type="molecule type" value="Genomic_DNA"/>
</dbReference>
<reference evidence="2" key="1">
    <citation type="submission" date="2018-02" db="EMBL/GenBank/DDBJ databases">
        <authorList>
            <person name="Hausmann B."/>
        </authorList>
    </citation>
    <scope>NUCLEOTIDE SEQUENCE [LARGE SCALE GENOMIC DNA]</scope>
    <source>
        <strain evidence="2">Peat soil MAG SbA1</strain>
    </source>
</reference>
<accession>A0A2U3L5F9</accession>
<dbReference type="AlphaFoldDB" id="A0A2U3L5F9"/>
<evidence type="ECO:0000313" key="1">
    <source>
        <dbReference type="EMBL" id="SPF47098.1"/>
    </source>
</evidence>
<protein>
    <submittedName>
        <fullName evidence="1">Uncharacterized protein</fullName>
    </submittedName>
</protein>
<sequence length="63" mass="6941">MGGVGALCPTPRFVNKNSATTTNVTLLCMTCHSPRSSAYWDWSVRGKVPKILDFRMRLALGNL</sequence>
<gene>
    <name evidence="1" type="ORF">SBA1_710016</name>
</gene>
<proteinExistence type="predicted"/>
<evidence type="ECO:0000313" key="2">
    <source>
        <dbReference type="Proteomes" id="UP000238701"/>
    </source>
</evidence>
<name>A0A2U3L5F9_9BACT</name>
<dbReference type="Proteomes" id="UP000238701">
    <property type="component" value="Unassembled WGS sequence"/>
</dbReference>